<dbReference type="PANTHER" id="PTHR38011">
    <property type="entry name" value="DIHYDROFOLATE REDUCTASE FAMILY PROTEIN (AFU_ORTHOLOGUE AFUA_8G06820)"/>
    <property type="match status" value="1"/>
</dbReference>
<dbReference type="InterPro" id="IPR002734">
    <property type="entry name" value="RibDG_C"/>
</dbReference>
<gene>
    <name evidence="2" type="ORF">SAMN04489834_1840</name>
</gene>
<dbReference type="PANTHER" id="PTHR38011:SF11">
    <property type="entry name" value="2,5-DIAMINO-6-RIBOSYLAMINO-4(3H)-PYRIMIDINONE 5'-PHOSPHATE REDUCTASE"/>
    <property type="match status" value="1"/>
</dbReference>
<feature type="domain" description="Bacterial bifunctional deaminase-reductase C-terminal" evidence="1">
    <location>
        <begin position="100"/>
        <end position="159"/>
    </location>
</feature>
<evidence type="ECO:0000313" key="2">
    <source>
        <dbReference type="EMBL" id="SDS63352.1"/>
    </source>
</evidence>
<dbReference type="GO" id="GO:0008703">
    <property type="term" value="F:5-amino-6-(5-phosphoribosylamino)uracil reductase activity"/>
    <property type="evidence" value="ECO:0007669"/>
    <property type="project" value="InterPro"/>
</dbReference>
<dbReference type="InterPro" id="IPR024072">
    <property type="entry name" value="DHFR-like_dom_sf"/>
</dbReference>
<evidence type="ECO:0000313" key="3">
    <source>
        <dbReference type="Proteomes" id="UP000181956"/>
    </source>
</evidence>
<organism evidence="2 3">
    <name type="scientific">Microterricola viridarii</name>
    <dbReference type="NCBI Taxonomy" id="412690"/>
    <lineage>
        <taxon>Bacteria</taxon>
        <taxon>Bacillati</taxon>
        <taxon>Actinomycetota</taxon>
        <taxon>Actinomycetes</taxon>
        <taxon>Micrococcales</taxon>
        <taxon>Microbacteriaceae</taxon>
        <taxon>Microterricola</taxon>
    </lineage>
</organism>
<dbReference type="Pfam" id="PF01872">
    <property type="entry name" value="RibD_C"/>
    <property type="match status" value="1"/>
</dbReference>
<reference evidence="3" key="1">
    <citation type="submission" date="2016-10" db="EMBL/GenBank/DDBJ databases">
        <authorList>
            <person name="Varghese N."/>
            <person name="Submissions S."/>
        </authorList>
    </citation>
    <scope>NUCLEOTIDE SEQUENCE [LARGE SCALE GENOMIC DNA]</scope>
    <source>
        <strain evidence="3">DSM 21772</strain>
    </source>
</reference>
<dbReference type="GO" id="GO:0009231">
    <property type="term" value="P:riboflavin biosynthetic process"/>
    <property type="evidence" value="ECO:0007669"/>
    <property type="project" value="InterPro"/>
</dbReference>
<name>A0A1H1TT17_9MICO</name>
<dbReference type="RefSeq" id="WP_083363767.1">
    <property type="nucleotide sequence ID" value="NZ_LT629742.1"/>
</dbReference>
<dbReference type="EMBL" id="LT629742">
    <property type="protein sequence ID" value="SDS63352.1"/>
    <property type="molecule type" value="Genomic_DNA"/>
</dbReference>
<keyword evidence="3" id="KW-1185">Reference proteome</keyword>
<dbReference type="STRING" id="412690.SAMN04489834_1840"/>
<dbReference type="InterPro" id="IPR050765">
    <property type="entry name" value="Riboflavin_Biosynth_HTPR"/>
</dbReference>
<proteinExistence type="predicted"/>
<accession>A0A1H1TT17</accession>
<dbReference type="SUPFAM" id="SSF53597">
    <property type="entry name" value="Dihydrofolate reductase-like"/>
    <property type="match status" value="1"/>
</dbReference>
<evidence type="ECO:0000259" key="1">
    <source>
        <dbReference type="Pfam" id="PF01872"/>
    </source>
</evidence>
<dbReference type="Gene3D" id="3.40.430.10">
    <property type="entry name" value="Dihydrofolate Reductase, subunit A"/>
    <property type="match status" value="1"/>
</dbReference>
<dbReference type="OrthoDB" id="3427770at2"/>
<sequence length="176" mass="18612">MTTQYYVACSLDGFIADRDNSIDWLLQFGFEEFGAHYERFLAGIGAVVMGADTYQFLLDDASGWGYTMPAWVLTHREMPGIDGADIRFAQGPIAEVHAAAVAAAGDKQVWVIGGGNVAAQFADAGLLDELLVTIMPIALGAGRPLLPLASTTALTATGTTPFPGGAIELRYRVGRG</sequence>
<dbReference type="Proteomes" id="UP000181956">
    <property type="component" value="Chromosome I"/>
</dbReference>
<protein>
    <submittedName>
        <fullName evidence="2">Dihydrofolate reductase</fullName>
    </submittedName>
</protein>
<dbReference type="AlphaFoldDB" id="A0A1H1TT17"/>